<dbReference type="GO" id="GO:0006412">
    <property type="term" value="P:translation"/>
    <property type="evidence" value="ECO:0007669"/>
    <property type="project" value="UniProtKB-UniRule"/>
</dbReference>
<dbReference type="STRING" id="52.CMC5_002020"/>
<dbReference type="GO" id="GO:0015935">
    <property type="term" value="C:small ribosomal subunit"/>
    <property type="evidence" value="ECO:0007669"/>
    <property type="project" value="InterPro"/>
</dbReference>
<keyword evidence="5 7" id="KW-0687">Ribonucleoprotein</keyword>
<feature type="domain" description="RNA-binding S4" evidence="10">
    <location>
        <begin position="92"/>
        <end position="152"/>
    </location>
</feature>
<keyword evidence="2 7" id="KW-0699">rRNA-binding</keyword>
<dbReference type="SUPFAM" id="SSF55174">
    <property type="entry name" value="Alpha-L RNA-binding motif"/>
    <property type="match status" value="1"/>
</dbReference>
<evidence type="ECO:0000313" key="12">
    <source>
        <dbReference type="EMBL" id="AKT36089.1"/>
    </source>
</evidence>
<dbReference type="GO" id="GO:0042274">
    <property type="term" value="P:ribosomal small subunit biogenesis"/>
    <property type="evidence" value="ECO:0007669"/>
    <property type="project" value="TreeGrafter"/>
</dbReference>
<dbReference type="SMART" id="SM00363">
    <property type="entry name" value="S4"/>
    <property type="match status" value="1"/>
</dbReference>
<dbReference type="PROSITE" id="PS50889">
    <property type="entry name" value="S4"/>
    <property type="match status" value="1"/>
</dbReference>
<evidence type="ECO:0000256" key="4">
    <source>
        <dbReference type="ARBA" id="ARBA00022980"/>
    </source>
</evidence>
<dbReference type="KEGG" id="ccro:CMC5_002020"/>
<accession>A0A0K1E5H7</accession>
<dbReference type="Pfam" id="PF01479">
    <property type="entry name" value="S4"/>
    <property type="match status" value="1"/>
</dbReference>
<keyword evidence="4 7" id="KW-0689">Ribosomal protein</keyword>
<feature type="region of interest" description="Disordered" evidence="9">
    <location>
        <begin position="20"/>
        <end position="41"/>
    </location>
</feature>
<dbReference type="InterPro" id="IPR022801">
    <property type="entry name" value="Ribosomal_uS4"/>
</dbReference>
<dbReference type="Gene3D" id="1.10.1050.10">
    <property type="entry name" value="Ribosomal Protein S4 Delta 41, Chain A, domain 1"/>
    <property type="match status" value="1"/>
</dbReference>
<dbReference type="FunFam" id="3.10.290.10:FF:000001">
    <property type="entry name" value="30S ribosomal protein S4"/>
    <property type="match status" value="1"/>
</dbReference>
<evidence type="ECO:0000256" key="2">
    <source>
        <dbReference type="ARBA" id="ARBA00022730"/>
    </source>
</evidence>
<dbReference type="GO" id="GO:0003735">
    <property type="term" value="F:structural constituent of ribosome"/>
    <property type="evidence" value="ECO:0007669"/>
    <property type="project" value="InterPro"/>
</dbReference>
<dbReference type="InterPro" id="IPR018079">
    <property type="entry name" value="Ribosomal_uS4_CS"/>
</dbReference>
<keyword evidence="3 7" id="KW-0694">RNA-binding</keyword>
<dbReference type="NCBIfam" id="NF003717">
    <property type="entry name" value="PRK05327.1"/>
    <property type="match status" value="1"/>
</dbReference>
<evidence type="ECO:0000256" key="8">
    <source>
        <dbReference type="RuleBase" id="RU003699"/>
    </source>
</evidence>
<dbReference type="PANTHER" id="PTHR11831:SF4">
    <property type="entry name" value="SMALL RIBOSOMAL SUBUNIT PROTEIN US4M"/>
    <property type="match status" value="1"/>
</dbReference>
<proteinExistence type="inferred from homology"/>
<organism evidence="12 13">
    <name type="scientific">Chondromyces crocatus</name>
    <dbReference type="NCBI Taxonomy" id="52"/>
    <lineage>
        <taxon>Bacteria</taxon>
        <taxon>Pseudomonadati</taxon>
        <taxon>Myxococcota</taxon>
        <taxon>Polyangia</taxon>
        <taxon>Polyangiales</taxon>
        <taxon>Polyangiaceae</taxon>
        <taxon>Chondromyces</taxon>
    </lineage>
</organism>
<protein>
    <recommendedName>
        <fullName evidence="6 7">Small ribosomal subunit protein uS4</fullName>
    </recommendedName>
</protein>
<dbReference type="SMART" id="SM01390">
    <property type="entry name" value="Ribosomal_S4"/>
    <property type="match status" value="1"/>
</dbReference>
<comment type="similarity">
    <text evidence="1 7 8">Belongs to the universal ribosomal protein uS4 family.</text>
</comment>
<evidence type="ECO:0000256" key="1">
    <source>
        <dbReference type="ARBA" id="ARBA00007465"/>
    </source>
</evidence>
<dbReference type="CDD" id="cd00165">
    <property type="entry name" value="S4"/>
    <property type="match status" value="1"/>
</dbReference>
<name>A0A0K1E5H7_CHOCO</name>
<evidence type="ECO:0000313" key="13">
    <source>
        <dbReference type="Proteomes" id="UP000067626"/>
    </source>
</evidence>
<reference evidence="12 13" key="1">
    <citation type="submission" date="2015-07" db="EMBL/GenBank/DDBJ databases">
        <title>Genome analysis of myxobacterium Chondromyces crocatus Cm c5 reveals a high potential for natural compound synthesis and the genetic basis for the loss of fruiting body formation.</title>
        <authorList>
            <person name="Zaburannyi N."/>
            <person name="Bunk B."/>
            <person name="Maier J."/>
            <person name="Overmann J."/>
            <person name="Mueller R."/>
        </authorList>
    </citation>
    <scope>NUCLEOTIDE SEQUENCE [LARGE SCALE GENOMIC DNA]</scope>
    <source>
        <strain evidence="12 13">Cm c5</strain>
    </source>
</reference>
<dbReference type="EMBL" id="CP012159">
    <property type="protein sequence ID" value="AKT36089.1"/>
    <property type="molecule type" value="Genomic_DNA"/>
</dbReference>
<dbReference type="InterPro" id="IPR001912">
    <property type="entry name" value="Ribosomal_uS4_N"/>
</dbReference>
<evidence type="ECO:0000259" key="10">
    <source>
        <dbReference type="SMART" id="SM00363"/>
    </source>
</evidence>
<dbReference type="Proteomes" id="UP000067626">
    <property type="component" value="Chromosome"/>
</dbReference>
<sequence>MSRYTGPRVKIMRALGTELPGLSAKKTERRPYPPGQHGQARKKLSEYALRLREKQKLRLNYGLTDRQLRNLMIEARGSDIAAGAKLIELLERRLDNVVFRAGFARTIPAARQLVTHGHVLVDGKRVDIASYRLRAGQTVSLREKSRTHQTVETGLARKDLEAPTWLTVDKDTRSARVASLPDETSVPFAIEVQLIIEFYSQRL</sequence>
<dbReference type="NCBIfam" id="TIGR01017">
    <property type="entry name" value="rpsD_bact"/>
    <property type="match status" value="1"/>
</dbReference>
<comment type="function">
    <text evidence="7">One of the primary rRNA binding proteins, it binds directly to 16S rRNA where it nucleates assembly of the body of the 30S subunit.</text>
</comment>
<dbReference type="Pfam" id="PF00163">
    <property type="entry name" value="Ribosomal_S4"/>
    <property type="match status" value="1"/>
</dbReference>
<dbReference type="InterPro" id="IPR002942">
    <property type="entry name" value="S4_RNA-bd"/>
</dbReference>
<feature type="domain" description="Small ribosomal subunit protein uS4 N-terminal" evidence="11">
    <location>
        <begin position="3"/>
        <end position="91"/>
    </location>
</feature>
<dbReference type="HAMAP" id="MF_01306_B">
    <property type="entry name" value="Ribosomal_uS4_B"/>
    <property type="match status" value="1"/>
</dbReference>
<dbReference type="OrthoDB" id="9803672at2"/>
<dbReference type="InterPro" id="IPR036986">
    <property type="entry name" value="S4_RNA-bd_sf"/>
</dbReference>
<evidence type="ECO:0000256" key="3">
    <source>
        <dbReference type="ARBA" id="ARBA00022884"/>
    </source>
</evidence>
<dbReference type="PROSITE" id="PS00632">
    <property type="entry name" value="RIBOSOMAL_S4"/>
    <property type="match status" value="1"/>
</dbReference>
<dbReference type="PANTHER" id="PTHR11831">
    <property type="entry name" value="30S 40S RIBOSOMAL PROTEIN"/>
    <property type="match status" value="1"/>
</dbReference>
<dbReference type="RefSeq" id="WP_050428659.1">
    <property type="nucleotide sequence ID" value="NZ_CP012159.1"/>
</dbReference>
<dbReference type="PATRIC" id="fig|52.7.peg.218"/>
<evidence type="ECO:0000256" key="7">
    <source>
        <dbReference type="HAMAP-Rule" id="MF_01306"/>
    </source>
</evidence>
<dbReference type="AlphaFoldDB" id="A0A0K1E5H7"/>
<gene>
    <name evidence="7 12" type="primary">rpsD</name>
    <name evidence="12" type="ORF">CMC5_002020</name>
</gene>
<evidence type="ECO:0000256" key="6">
    <source>
        <dbReference type="ARBA" id="ARBA00035254"/>
    </source>
</evidence>
<dbReference type="InterPro" id="IPR005709">
    <property type="entry name" value="Ribosomal_uS4_bac-type"/>
</dbReference>
<comment type="function">
    <text evidence="7">With S5 and S12 plays an important role in translational accuracy.</text>
</comment>
<evidence type="ECO:0000256" key="5">
    <source>
        <dbReference type="ARBA" id="ARBA00023274"/>
    </source>
</evidence>
<dbReference type="Gene3D" id="3.10.290.10">
    <property type="entry name" value="RNA-binding S4 domain"/>
    <property type="match status" value="1"/>
</dbReference>
<evidence type="ECO:0000259" key="11">
    <source>
        <dbReference type="SMART" id="SM01390"/>
    </source>
</evidence>
<evidence type="ECO:0000256" key="9">
    <source>
        <dbReference type="SAM" id="MobiDB-lite"/>
    </source>
</evidence>
<keyword evidence="13" id="KW-1185">Reference proteome</keyword>
<comment type="subunit">
    <text evidence="7">Part of the 30S ribosomal subunit. Contacts protein S5. The interaction surface between S4 and S5 is involved in control of translational fidelity.</text>
</comment>
<dbReference type="GO" id="GO:0019843">
    <property type="term" value="F:rRNA binding"/>
    <property type="evidence" value="ECO:0007669"/>
    <property type="project" value="UniProtKB-UniRule"/>
</dbReference>